<feature type="transmembrane region" description="Helical" evidence="1">
    <location>
        <begin position="21"/>
        <end position="42"/>
    </location>
</feature>
<gene>
    <name evidence="2" type="ORF">QE109_12780</name>
</gene>
<name>A0ABT6NF23_9FIRM</name>
<evidence type="ECO:0000313" key="3">
    <source>
        <dbReference type="Proteomes" id="UP001158045"/>
    </source>
</evidence>
<comment type="caution">
    <text evidence="2">The sequence shown here is derived from an EMBL/GenBank/DDBJ whole genome shotgun (WGS) entry which is preliminary data.</text>
</comment>
<sequence>METVNFDSDQTIKKAARIGGISYVLLILLGLFAELFVRSSLITGTMTETVSNITSNELLFRLGFFSDLLMVLLDITVGIALYVIFRNLNKTLAMTGLILRMIQSVLLAMNLQRMHTALLYFKNDIIEPVFSQILGIYQLEMFRYGYFLALVFFGLYLIVIALQFRQTDYFNKIVVFFIGVSGTLYVADSIVNFIFPQFKMYTGSNVSMLIWIVTEFAIAIGLIRLSFRKKSFYKR</sequence>
<feature type="transmembrane region" description="Helical" evidence="1">
    <location>
        <begin position="208"/>
        <end position="227"/>
    </location>
</feature>
<dbReference type="Proteomes" id="UP001158045">
    <property type="component" value="Unassembled WGS sequence"/>
</dbReference>
<keyword evidence="1" id="KW-1133">Transmembrane helix</keyword>
<feature type="transmembrane region" description="Helical" evidence="1">
    <location>
        <begin position="62"/>
        <end position="85"/>
    </location>
</feature>
<dbReference type="RefSeq" id="WP_281094924.1">
    <property type="nucleotide sequence ID" value="NZ_JARYZI010000009.1"/>
</dbReference>
<evidence type="ECO:0000313" key="2">
    <source>
        <dbReference type="EMBL" id="MDH8679028.1"/>
    </source>
</evidence>
<keyword evidence="1" id="KW-0812">Transmembrane</keyword>
<evidence type="ECO:0000256" key="1">
    <source>
        <dbReference type="SAM" id="Phobius"/>
    </source>
</evidence>
<organism evidence="2 3">
    <name type="scientific">Fusibacter bizertensis</name>
    <dbReference type="NCBI Taxonomy" id="1488331"/>
    <lineage>
        <taxon>Bacteria</taxon>
        <taxon>Bacillati</taxon>
        <taxon>Bacillota</taxon>
        <taxon>Clostridia</taxon>
        <taxon>Eubacteriales</taxon>
        <taxon>Eubacteriales Family XII. Incertae Sedis</taxon>
        <taxon>Fusibacter</taxon>
    </lineage>
</organism>
<keyword evidence="3" id="KW-1185">Reference proteome</keyword>
<accession>A0ABT6NF23</accession>
<dbReference type="Pfam" id="PF14329">
    <property type="entry name" value="DUF4386"/>
    <property type="match status" value="1"/>
</dbReference>
<proteinExistence type="predicted"/>
<protein>
    <submittedName>
        <fullName evidence="2">DUF4386 domain-containing protein</fullName>
    </submittedName>
</protein>
<dbReference type="InterPro" id="IPR025495">
    <property type="entry name" value="DUF4386"/>
</dbReference>
<feature type="transmembrane region" description="Helical" evidence="1">
    <location>
        <begin position="174"/>
        <end position="196"/>
    </location>
</feature>
<reference evidence="2 3" key="1">
    <citation type="submission" date="2023-04" db="EMBL/GenBank/DDBJ databases">
        <title>Fusibacter bizertensis strain WBS, isolated from littoral bottom sediments of the Arctic seas - biochemical and genomic analysis.</title>
        <authorList>
            <person name="Brioukhanov A.L."/>
        </authorList>
    </citation>
    <scope>NUCLEOTIDE SEQUENCE [LARGE SCALE GENOMIC DNA]</scope>
    <source>
        <strain evidence="2 3">WBS</strain>
    </source>
</reference>
<keyword evidence="1" id="KW-0472">Membrane</keyword>
<feature type="transmembrane region" description="Helical" evidence="1">
    <location>
        <begin position="141"/>
        <end position="162"/>
    </location>
</feature>
<feature type="transmembrane region" description="Helical" evidence="1">
    <location>
        <begin position="97"/>
        <end position="121"/>
    </location>
</feature>
<dbReference type="EMBL" id="JARYZI010000009">
    <property type="protein sequence ID" value="MDH8679028.1"/>
    <property type="molecule type" value="Genomic_DNA"/>
</dbReference>